<protein>
    <submittedName>
        <fullName evidence="2">Uncharacterized protein</fullName>
    </submittedName>
</protein>
<organism evidence="2 3">
    <name type="scientific">Paramecium sonneborni</name>
    <dbReference type="NCBI Taxonomy" id="65129"/>
    <lineage>
        <taxon>Eukaryota</taxon>
        <taxon>Sar</taxon>
        <taxon>Alveolata</taxon>
        <taxon>Ciliophora</taxon>
        <taxon>Intramacronucleata</taxon>
        <taxon>Oligohymenophorea</taxon>
        <taxon>Peniculida</taxon>
        <taxon>Parameciidae</taxon>
        <taxon>Paramecium</taxon>
    </lineage>
</organism>
<keyword evidence="1" id="KW-0175">Coiled coil</keyword>
<evidence type="ECO:0000313" key="3">
    <source>
        <dbReference type="Proteomes" id="UP000692954"/>
    </source>
</evidence>
<evidence type="ECO:0000313" key="2">
    <source>
        <dbReference type="EMBL" id="CAD8116826.1"/>
    </source>
</evidence>
<sequence length="229" mass="27270">MQKEKRIIYKLNGDSFEIDCEENKIKQIIKIYLDDEKDQDLEYSKFGNPQSNTYIVYSLNMLEKQKKEIEKKNQDNRDKQTQINILKEKIKNQIDYVQASNYSDQFKKSQETIQAQIKVISELQQKIQDINHLNKNLYDEMNNVKKEKEEKDQKLKIQLTQNLYLDDDLQTLKQELQTKSQQIVELQSQSQESELSQENKMLKLEIVNLQQKHENIVQAAIKKITIIVD</sequence>
<feature type="coiled-coil region" evidence="1">
    <location>
        <begin position="120"/>
        <end position="219"/>
    </location>
</feature>
<accession>A0A8S1QMV2</accession>
<dbReference type="AlphaFoldDB" id="A0A8S1QMV2"/>
<evidence type="ECO:0000256" key="1">
    <source>
        <dbReference type="SAM" id="Coils"/>
    </source>
</evidence>
<reference evidence="2" key="1">
    <citation type="submission" date="2021-01" db="EMBL/GenBank/DDBJ databases">
        <authorList>
            <consortium name="Genoscope - CEA"/>
            <person name="William W."/>
        </authorList>
    </citation>
    <scope>NUCLEOTIDE SEQUENCE</scope>
</reference>
<name>A0A8S1QMV2_9CILI</name>
<dbReference type="Proteomes" id="UP000692954">
    <property type="component" value="Unassembled WGS sequence"/>
</dbReference>
<keyword evidence="3" id="KW-1185">Reference proteome</keyword>
<dbReference type="EMBL" id="CAJJDN010000112">
    <property type="protein sequence ID" value="CAD8116826.1"/>
    <property type="molecule type" value="Genomic_DNA"/>
</dbReference>
<gene>
    <name evidence="2" type="ORF">PSON_ATCC_30995.1.T1120043</name>
</gene>
<comment type="caution">
    <text evidence="2">The sequence shown here is derived from an EMBL/GenBank/DDBJ whole genome shotgun (WGS) entry which is preliminary data.</text>
</comment>
<feature type="coiled-coil region" evidence="1">
    <location>
        <begin position="59"/>
        <end position="89"/>
    </location>
</feature>
<proteinExistence type="predicted"/>